<proteinExistence type="predicted"/>
<gene>
    <name evidence="2" type="ORF">GCM10010976_30230</name>
</gene>
<accession>A0A917GUH7</accession>
<keyword evidence="1" id="KW-0812">Transmembrane</keyword>
<dbReference type="AlphaFoldDB" id="A0A917GUH7"/>
<name>A0A917GUH7_9FLAO</name>
<evidence type="ECO:0000313" key="3">
    <source>
        <dbReference type="Proteomes" id="UP000625976"/>
    </source>
</evidence>
<keyword evidence="3" id="KW-1185">Reference proteome</keyword>
<dbReference type="RefSeq" id="WP_229736692.1">
    <property type="nucleotide sequence ID" value="NZ_BMFQ01000004.1"/>
</dbReference>
<keyword evidence="1" id="KW-0472">Membrane</keyword>
<protein>
    <submittedName>
        <fullName evidence="2">Uncharacterized protein</fullName>
    </submittedName>
</protein>
<reference evidence="2" key="1">
    <citation type="journal article" date="2014" name="Int. J. Syst. Evol. Microbiol.">
        <title>Complete genome sequence of Corynebacterium casei LMG S-19264T (=DSM 44701T), isolated from a smear-ripened cheese.</title>
        <authorList>
            <consortium name="US DOE Joint Genome Institute (JGI-PGF)"/>
            <person name="Walter F."/>
            <person name="Albersmeier A."/>
            <person name="Kalinowski J."/>
            <person name="Ruckert C."/>
        </authorList>
    </citation>
    <scope>NUCLEOTIDE SEQUENCE</scope>
    <source>
        <strain evidence="2">CGMCC 1.12751</strain>
    </source>
</reference>
<dbReference type="EMBL" id="BMFQ01000004">
    <property type="protein sequence ID" value="GGG57347.1"/>
    <property type="molecule type" value="Genomic_DNA"/>
</dbReference>
<dbReference type="Proteomes" id="UP000625976">
    <property type="component" value="Unassembled WGS sequence"/>
</dbReference>
<keyword evidence="1" id="KW-1133">Transmembrane helix</keyword>
<evidence type="ECO:0000313" key="2">
    <source>
        <dbReference type="EMBL" id="GGG57347.1"/>
    </source>
</evidence>
<sequence length="57" mass="6745">MYNLIDQPFQRVIMTKFPEKGELMYDYAVHGGEIAIVLCWTAIFIFLSYTLLKKRDL</sequence>
<feature type="transmembrane region" description="Helical" evidence="1">
    <location>
        <begin position="34"/>
        <end position="52"/>
    </location>
</feature>
<organism evidence="2 3">
    <name type="scientific">Bizionia arctica</name>
    <dbReference type="NCBI Taxonomy" id="1495645"/>
    <lineage>
        <taxon>Bacteria</taxon>
        <taxon>Pseudomonadati</taxon>
        <taxon>Bacteroidota</taxon>
        <taxon>Flavobacteriia</taxon>
        <taxon>Flavobacteriales</taxon>
        <taxon>Flavobacteriaceae</taxon>
        <taxon>Bizionia</taxon>
    </lineage>
</organism>
<reference evidence="2" key="2">
    <citation type="submission" date="2020-09" db="EMBL/GenBank/DDBJ databases">
        <authorList>
            <person name="Sun Q."/>
            <person name="Zhou Y."/>
        </authorList>
    </citation>
    <scope>NUCLEOTIDE SEQUENCE</scope>
    <source>
        <strain evidence="2">CGMCC 1.12751</strain>
    </source>
</reference>
<evidence type="ECO:0000256" key="1">
    <source>
        <dbReference type="SAM" id="Phobius"/>
    </source>
</evidence>
<comment type="caution">
    <text evidence="2">The sequence shown here is derived from an EMBL/GenBank/DDBJ whole genome shotgun (WGS) entry which is preliminary data.</text>
</comment>